<dbReference type="SMART" id="SM00939">
    <property type="entry name" value="PepX_C"/>
    <property type="match status" value="1"/>
</dbReference>
<feature type="domain" description="Xaa-Pro dipeptidyl-peptidase C-terminal" evidence="2">
    <location>
        <begin position="333"/>
        <end position="572"/>
    </location>
</feature>
<reference evidence="3 4" key="1">
    <citation type="submission" date="2018-02" db="EMBL/GenBank/DDBJ databases">
        <title>The genomes of Aspergillus section Nigri reveals drivers in fungal speciation.</title>
        <authorList>
            <consortium name="DOE Joint Genome Institute"/>
            <person name="Vesth T.C."/>
            <person name="Nybo J."/>
            <person name="Theobald S."/>
            <person name="Brandl J."/>
            <person name="Frisvad J.C."/>
            <person name="Nielsen K.F."/>
            <person name="Lyhne E.K."/>
            <person name="Kogle M.E."/>
            <person name="Kuo A."/>
            <person name="Riley R."/>
            <person name="Clum A."/>
            <person name="Nolan M."/>
            <person name="Lipzen A."/>
            <person name="Salamov A."/>
            <person name="Henrissat B."/>
            <person name="Wiebenga A."/>
            <person name="De vries R.P."/>
            <person name="Grigoriev I.V."/>
            <person name="Mortensen U.H."/>
            <person name="Andersen M.R."/>
            <person name="Baker S.E."/>
        </authorList>
    </citation>
    <scope>NUCLEOTIDE SEQUENCE [LARGE SCALE GENOMIC DNA]</scope>
    <source>
        <strain evidence="3 4">CBS 121057</strain>
    </source>
</reference>
<dbReference type="AlphaFoldDB" id="A0A319F9Z2"/>
<dbReference type="InterPro" id="IPR029058">
    <property type="entry name" value="AB_hydrolase_fold"/>
</dbReference>
<dbReference type="Proteomes" id="UP000248423">
    <property type="component" value="Unassembled WGS sequence"/>
</dbReference>
<evidence type="ECO:0000313" key="4">
    <source>
        <dbReference type="Proteomes" id="UP000248423"/>
    </source>
</evidence>
<dbReference type="Pfam" id="PF08530">
    <property type="entry name" value="PepX_C"/>
    <property type="match status" value="1"/>
</dbReference>
<dbReference type="Pfam" id="PF02129">
    <property type="entry name" value="Peptidase_S15"/>
    <property type="match status" value="1"/>
</dbReference>
<gene>
    <name evidence="3" type="ORF">BO78DRAFT_422277</name>
</gene>
<accession>A0A319F9Z2</accession>
<dbReference type="SUPFAM" id="SSF49785">
    <property type="entry name" value="Galactose-binding domain-like"/>
    <property type="match status" value="1"/>
</dbReference>
<name>A0A319F9Z2_ASPSB</name>
<evidence type="ECO:0000313" key="3">
    <source>
        <dbReference type="EMBL" id="PYI02713.1"/>
    </source>
</evidence>
<keyword evidence="1 3" id="KW-0378">Hydrolase</keyword>
<evidence type="ECO:0000256" key="1">
    <source>
        <dbReference type="ARBA" id="ARBA00022801"/>
    </source>
</evidence>
<dbReference type="Gene3D" id="2.60.120.260">
    <property type="entry name" value="Galactose-binding domain-like"/>
    <property type="match status" value="1"/>
</dbReference>
<dbReference type="STRING" id="1448318.A0A319F9Z2"/>
<dbReference type="OrthoDB" id="2578740at2759"/>
<dbReference type="InterPro" id="IPR050585">
    <property type="entry name" value="Xaa-Pro_dipeptidyl-ppase/CocE"/>
</dbReference>
<organism evidence="3 4">
    <name type="scientific">Aspergillus sclerotiicarbonarius (strain CBS 121057 / IBT 28362)</name>
    <dbReference type="NCBI Taxonomy" id="1448318"/>
    <lineage>
        <taxon>Eukaryota</taxon>
        <taxon>Fungi</taxon>
        <taxon>Dikarya</taxon>
        <taxon>Ascomycota</taxon>
        <taxon>Pezizomycotina</taxon>
        <taxon>Eurotiomycetes</taxon>
        <taxon>Eurotiomycetidae</taxon>
        <taxon>Eurotiales</taxon>
        <taxon>Aspergillaceae</taxon>
        <taxon>Aspergillus</taxon>
        <taxon>Aspergillus subgen. Circumdati</taxon>
    </lineage>
</organism>
<dbReference type="InterPro" id="IPR008979">
    <property type="entry name" value="Galactose-bd-like_sf"/>
</dbReference>
<dbReference type="Gene3D" id="1.10.3020.20">
    <property type="match status" value="1"/>
</dbReference>
<dbReference type="PANTHER" id="PTHR43056:SF10">
    <property type="entry name" value="COCE_NOND FAMILY, PUTATIVE (AFU_ORTHOLOGUE AFUA_7G00600)-RELATED"/>
    <property type="match status" value="1"/>
</dbReference>
<dbReference type="NCBIfam" id="TIGR00976">
    <property type="entry name" value="CocE_NonD"/>
    <property type="match status" value="1"/>
</dbReference>
<dbReference type="EMBL" id="KZ826390">
    <property type="protein sequence ID" value="PYI02713.1"/>
    <property type="molecule type" value="Genomic_DNA"/>
</dbReference>
<dbReference type="InterPro" id="IPR005674">
    <property type="entry name" value="CocE/Ser_esterase"/>
</dbReference>
<dbReference type="InterPro" id="IPR013736">
    <property type="entry name" value="Xaa-Pro_dipept_C"/>
</dbReference>
<dbReference type="Gene3D" id="3.40.50.1820">
    <property type="entry name" value="alpha/beta hydrolase"/>
    <property type="match status" value="1"/>
</dbReference>
<dbReference type="PANTHER" id="PTHR43056">
    <property type="entry name" value="PEPTIDASE S9 PROLYL OLIGOPEPTIDASE"/>
    <property type="match status" value="1"/>
</dbReference>
<proteinExistence type="predicted"/>
<dbReference type="SUPFAM" id="SSF53474">
    <property type="entry name" value="alpha/beta-Hydrolases"/>
    <property type="match status" value="1"/>
</dbReference>
<dbReference type="InterPro" id="IPR000383">
    <property type="entry name" value="Xaa-Pro-like_dom"/>
</dbReference>
<dbReference type="VEuPathDB" id="FungiDB:BO78DRAFT_422277"/>
<sequence>MKPMFGFAAHWIANTEMMDMFVPATPLFDDPFYVGLNPCSRTLPKGTVVKDGHLPLPCDILLEQDIEVRVRDGARLYVDVYRPPGAKPGIVPAIFVFTPFGKQGGPNRYNFDRREWRCGVPRKCVSGLEVFEGPDPAYWCFHGYAVVYMRGTWNSDGNAMLPCVEQVQDGHDLVEWIAGRERCNGRVSMAGNSFLAATQWFVGAEQPPHLACLAPWEGFNDLYNDQVRRGGILNAGFAQGLLRGDLRGKSSVEDVVKMTENNPVWTLFWETHQADLKKIQVPLYVVASWTNPLHAHGTLKGFIESSSPEKWLRVHNFHEWPDLYQPQNLESLRSFFDHYMKDVNNDWVFTPRVRLSILNPGGQDIVNRPETTYPLTRQRPWQLFLDANSNCLQSDIPKESTRCVYDAMNGLRSFDYRVPRKMEFIGPSKLRLFVEAEGSDDMDVFVTLEKCNSSGDVQKSIVIDVGWLADDPEAEREALLAANRRDSAFCSSYFSAGPCGSLRVSHRAVDEARSTEYQPVYTHAKEKALRVGEIVPADIEIWPYGWCFETGDILRLTRHILHTGRASVSYLLLPLVSSD</sequence>
<keyword evidence="4" id="KW-1185">Reference proteome</keyword>
<dbReference type="GO" id="GO:0008239">
    <property type="term" value="F:dipeptidyl-peptidase activity"/>
    <property type="evidence" value="ECO:0007669"/>
    <property type="project" value="InterPro"/>
</dbReference>
<evidence type="ECO:0000259" key="2">
    <source>
        <dbReference type="SMART" id="SM00939"/>
    </source>
</evidence>
<protein>
    <submittedName>
        <fullName evidence="3">Hydrolase CocE/NonD family protein</fullName>
    </submittedName>
</protein>